<dbReference type="EMBL" id="JAPZBR010000003">
    <property type="protein sequence ID" value="KAJ5358216.1"/>
    <property type="molecule type" value="Genomic_DNA"/>
</dbReference>
<comment type="caution">
    <text evidence="2">The sequence shown here is derived from an EMBL/GenBank/DDBJ whole genome shotgun (WGS) entry which is preliminary data.</text>
</comment>
<proteinExistence type="predicted"/>
<dbReference type="EMBL" id="JAPZBQ010000004">
    <property type="protein sequence ID" value="KAJ5335551.1"/>
    <property type="molecule type" value="Genomic_DNA"/>
</dbReference>
<evidence type="ECO:0000313" key="1">
    <source>
        <dbReference type="EMBL" id="KAJ5335551.1"/>
    </source>
</evidence>
<accession>A0A9W9RDK9</accession>
<reference evidence="2" key="1">
    <citation type="submission" date="2022-12" db="EMBL/GenBank/DDBJ databases">
        <authorList>
            <person name="Petersen C."/>
        </authorList>
    </citation>
    <scope>NUCLEOTIDE SEQUENCE</scope>
    <source>
        <strain evidence="1">IBT 35673</strain>
        <strain evidence="2">IBT 35675</strain>
    </source>
</reference>
<dbReference type="Proteomes" id="UP001148299">
    <property type="component" value="Unassembled WGS sequence"/>
</dbReference>
<sequence>MQGLYNALIRTHHITSRKKVAALKRAADSHQCSVLLRSGGCPGIMYVEGQGKERVEMWVDVVRKLRYKDFQLVTRPGLVEMEGDTELEGKEKTKTKKETTGLALGLDEVDSVKEFGAIMAKREVWNWWRRGMGYA</sequence>
<evidence type="ECO:0000313" key="3">
    <source>
        <dbReference type="Proteomes" id="UP001148299"/>
    </source>
</evidence>
<protein>
    <submittedName>
        <fullName evidence="2">Uncharacterized protein</fullName>
    </submittedName>
</protein>
<gene>
    <name evidence="1" type="ORF">N7452_007954</name>
    <name evidence="2" type="ORF">N7541_005374</name>
</gene>
<name>A0A9W9RDK9_PENBR</name>
<evidence type="ECO:0000313" key="2">
    <source>
        <dbReference type="EMBL" id="KAJ5358216.1"/>
    </source>
</evidence>
<dbReference type="Proteomes" id="UP001147695">
    <property type="component" value="Unassembled WGS sequence"/>
</dbReference>
<dbReference type="AlphaFoldDB" id="A0A9W9RDK9"/>
<keyword evidence="3" id="KW-1185">Reference proteome</keyword>
<reference evidence="2" key="2">
    <citation type="journal article" date="2023" name="IMA Fungus">
        <title>Comparative genomic study of the Penicillium genus elucidates a diverse pangenome and 15 lateral gene transfer events.</title>
        <authorList>
            <person name="Petersen C."/>
            <person name="Sorensen T."/>
            <person name="Nielsen M.R."/>
            <person name="Sondergaard T.E."/>
            <person name="Sorensen J.L."/>
            <person name="Fitzpatrick D.A."/>
            <person name="Frisvad J.C."/>
            <person name="Nielsen K.L."/>
        </authorList>
    </citation>
    <scope>NUCLEOTIDE SEQUENCE</scope>
    <source>
        <strain evidence="1">IBT 35673</strain>
        <strain evidence="2">IBT 35675</strain>
    </source>
</reference>
<organism evidence="2 3">
    <name type="scientific">Penicillium brevicompactum</name>
    <dbReference type="NCBI Taxonomy" id="5074"/>
    <lineage>
        <taxon>Eukaryota</taxon>
        <taxon>Fungi</taxon>
        <taxon>Dikarya</taxon>
        <taxon>Ascomycota</taxon>
        <taxon>Pezizomycotina</taxon>
        <taxon>Eurotiomycetes</taxon>
        <taxon>Eurotiomycetidae</taxon>
        <taxon>Eurotiales</taxon>
        <taxon>Aspergillaceae</taxon>
        <taxon>Penicillium</taxon>
    </lineage>
</organism>